<sequence>MCIPPNISSPLRPTLSTISIDKPVVTIPTAPVTTEDKRDALTPSPIVRNRIGA</sequence>
<dbReference type="HOGENOM" id="CLU_3072461_0_0_1"/>
<dbReference type="InParanoid" id="M1B505"/>
<evidence type="ECO:0000313" key="2">
    <source>
        <dbReference type="Proteomes" id="UP000011115"/>
    </source>
</evidence>
<reference evidence="2" key="1">
    <citation type="journal article" date="2011" name="Nature">
        <title>Genome sequence and analysis of the tuber crop potato.</title>
        <authorList>
            <consortium name="The Potato Genome Sequencing Consortium"/>
        </authorList>
    </citation>
    <scope>NUCLEOTIDE SEQUENCE [LARGE SCALE GENOMIC DNA]</scope>
    <source>
        <strain evidence="2">cv. DM1-3 516 R44</strain>
    </source>
</reference>
<dbReference type="PaxDb" id="4113-PGSC0003DMT400037214"/>
<accession>M1B505</accession>
<keyword evidence="2" id="KW-1185">Reference proteome</keyword>
<reference evidence="1" key="2">
    <citation type="submission" date="2015-06" db="UniProtKB">
        <authorList>
            <consortium name="EnsemblPlants"/>
        </authorList>
    </citation>
    <scope>IDENTIFICATION</scope>
    <source>
        <strain evidence="1">DM1-3 516 R44</strain>
    </source>
</reference>
<name>M1B505_SOLTU</name>
<dbReference type="Gramene" id="PGSC0003DMT400037214">
    <property type="protein sequence ID" value="PGSC0003DMT400037214"/>
    <property type="gene ID" value="PGSC0003DMG402014350"/>
</dbReference>
<evidence type="ECO:0000313" key="1">
    <source>
        <dbReference type="EnsemblPlants" id="PGSC0003DMT400037214"/>
    </source>
</evidence>
<protein>
    <submittedName>
        <fullName evidence="1">Hexose carrier protein HEX6</fullName>
    </submittedName>
</protein>
<dbReference type="AlphaFoldDB" id="M1B505"/>
<dbReference type="EnsemblPlants" id="PGSC0003DMT400037214">
    <property type="protein sequence ID" value="PGSC0003DMT400037214"/>
    <property type="gene ID" value="PGSC0003DMG402014350"/>
</dbReference>
<proteinExistence type="predicted"/>
<dbReference type="Proteomes" id="UP000011115">
    <property type="component" value="Unassembled WGS sequence"/>
</dbReference>
<organism evidence="1 2">
    <name type="scientific">Solanum tuberosum</name>
    <name type="common">Potato</name>
    <dbReference type="NCBI Taxonomy" id="4113"/>
    <lineage>
        <taxon>Eukaryota</taxon>
        <taxon>Viridiplantae</taxon>
        <taxon>Streptophyta</taxon>
        <taxon>Embryophyta</taxon>
        <taxon>Tracheophyta</taxon>
        <taxon>Spermatophyta</taxon>
        <taxon>Magnoliopsida</taxon>
        <taxon>eudicotyledons</taxon>
        <taxon>Gunneridae</taxon>
        <taxon>Pentapetalae</taxon>
        <taxon>asterids</taxon>
        <taxon>lamiids</taxon>
        <taxon>Solanales</taxon>
        <taxon>Solanaceae</taxon>
        <taxon>Solanoideae</taxon>
        <taxon>Solaneae</taxon>
        <taxon>Solanum</taxon>
    </lineage>
</organism>